<feature type="region of interest" description="Disordered" evidence="3">
    <location>
        <begin position="424"/>
        <end position="564"/>
    </location>
</feature>
<dbReference type="InterPro" id="IPR032675">
    <property type="entry name" value="LRR_dom_sf"/>
</dbReference>
<feature type="compositionally biased region" description="Basic and acidic residues" evidence="3">
    <location>
        <begin position="18"/>
        <end position="30"/>
    </location>
</feature>
<name>A0A1G4IH48_TRYEQ</name>
<evidence type="ECO:0000313" key="4">
    <source>
        <dbReference type="EMBL" id="SCU71771.1"/>
    </source>
</evidence>
<dbReference type="Proteomes" id="UP000195570">
    <property type="component" value="Unassembled WGS sequence"/>
</dbReference>
<sequence>MSRIASVDVPTALYSEELSARKPPPEEPKRVSTKQSQTASEAASDSKSHILMALSFCSRAPPSSRASICSVRTSVRSSRIPAFSHVDFSTFKRPHSQPRTLSGKRVVIMKHSDTNNKKGQKFVKPDIAMARPITHAGVQRDRNGTKHGERSVNGTCVWLPKETCLTFLDFSEKRLRTLPCPHGPGKHSCHGSGIVSLAKGRVNPMECVQVLQLSRNKISLLTRPTPVARGGEEGVKANGAAGVVGKPLRLTAFRRVVLLDVSYNELVGLEGVECMVSLRELQASHNRITNLHPLFAPHSLLGSPHALQVLDVSFNAITTILPRQNVGSDCDSVEEPQPQLLGLRSLDLSCNFLTELNSVSSLFPNLQKLRVLYNRITEVPPLPKSLHYVSLQKNFLSKPEVRRGMELRGELPHLTLMNLSEQRVPGAEKETSQFSEIGDSGGTSQLCPTEIKKGAVQKVENEREAAKEEKEMKKKGREREGEGKENGKAKMEKEETKRPSIASSSRGVSHGLCKGCSNSKVKDNKNKRDGTATSMAAGKSDGKERSKRAAASGEGRQKLKAQTESEGCHVDAIDEDIIARMRFRTQRKELDVSKALNRDLDYKRVTAARGVDNYKLVTGTGAMDVSKGSGVTQLTIASLASLKVLEAKLYRQKEETDEVGEGEGDGDVISGDVVGKRSAKWLTPRVNGAFGWNWLASELQPPLRWGEAQRSASEAQHDNYLCFVPGRTVDGEAITAYKTID</sequence>
<reference evidence="4" key="1">
    <citation type="submission" date="2016-09" db="EMBL/GenBank/DDBJ databases">
        <authorList>
            <person name="Hebert L."/>
            <person name="Moumen B."/>
        </authorList>
    </citation>
    <scope>NUCLEOTIDE SEQUENCE [LARGE SCALE GENOMIC DNA]</scope>
    <source>
        <strain evidence="4">OVI</strain>
    </source>
</reference>
<feature type="compositionally biased region" description="Basic and acidic residues" evidence="3">
    <location>
        <begin position="555"/>
        <end position="564"/>
    </location>
</feature>
<dbReference type="InterPro" id="IPR001611">
    <property type="entry name" value="Leu-rich_rpt"/>
</dbReference>
<dbReference type="PROSITE" id="PS51450">
    <property type="entry name" value="LRR"/>
    <property type="match status" value="3"/>
</dbReference>
<dbReference type="GeneID" id="92377292"/>
<comment type="caution">
    <text evidence="4">The sequence shown here is derived from an EMBL/GenBank/DDBJ whole genome shotgun (WGS) entry which is preliminary data.</text>
</comment>
<dbReference type="GO" id="GO:0005737">
    <property type="term" value="C:cytoplasm"/>
    <property type="evidence" value="ECO:0007669"/>
    <property type="project" value="TreeGrafter"/>
</dbReference>
<dbReference type="VEuPathDB" id="TriTrypDB:TEOVI_000335200"/>
<evidence type="ECO:0000256" key="3">
    <source>
        <dbReference type="SAM" id="MobiDB-lite"/>
    </source>
</evidence>
<dbReference type="PANTHER" id="PTHR15454:SF56">
    <property type="entry name" value="PROTEIN PHOSPHATASE 1 REGULATORY SUBUNIT 7-RELATED"/>
    <property type="match status" value="1"/>
</dbReference>
<dbReference type="SUPFAM" id="SSF52058">
    <property type="entry name" value="L domain-like"/>
    <property type="match status" value="1"/>
</dbReference>
<keyword evidence="1" id="KW-0433">Leucine-rich repeat</keyword>
<keyword evidence="2" id="KW-0677">Repeat</keyword>
<evidence type="ECO:0000256" key="2">
    <source>
        <dbReference type="ARBA" id="ARBA00022737"/>
    </source>
</evidence>
<organism evidence="4 5">
    <name type="scientific">Trypanosoma equiperdum</name>
    <dbReference type="NCBI Taxonomy" id="5694"/>
    <lineage>
        <taxon>Eukaryota</taxon>
        <taxon>Discoba</taxon>
        <taxon>Euglenozoa</taxon>
        <taxon>Kinetoplastea</taxon>
        <taxon>Metakinetoplastina</taxon>
        <taxon>Trypanosomatida</taxon>
        <taxon>Trypanosomatidae</taxon>
        <taxon>Trypanosoma</taxon>
    </lineage>
</organism>
<evidence type="ECO:0000256" key="1">
    <source>
        <dbReference type="ARBA" id="ARBA00022614"/>
    </source>
</evidence>
<feature type="compositionally biased region" description="Basic and acidic residues" evidence="3">
    <location>
        <begin position="520"/>
        <end position="530"/>
    </location>
</feature>
<evidence type="ECO:0000313" key="5">
    <source>
        <dbReference type="Proteomes" id="UP000195570"/>
    </source>
</evidence>
<protein>
    <submittedName>
        <fullName evidence="4">Leucine-rich repeat protein (LRRP), putative</fullName>
    </submittedName>
</protein>
<keyword evidence="5" id="KW-1185">Reference proteome</keyword>
<dbReference type="Gene3D" id="3.80.10.10">
    <property type="entry name" value="Ribonuclease Inhibitor"/>
    <property type="match status" value="1"/>
</dbReference>
<accession>A0A1G4IH48</accession>
<feature type="compositionally biased region" description="Polar residues" evidence="3">
    <location>
        <begin position="33"/>
        <end position="45"/>
    </location>
</feature>
<dbReference type="PANTHER" id="PTHR15454">
    <property type="entry name" value="NISCHARIN RELATED"/>
    <property type="match status" value="1"/>
</dbReference>
<feature type="region of interest" description="Disordered" evidence="3">
    <location>
        <begin position="1"/>
        <end position="46"/>
    </location>
</feature>
<dbReference type="RefSeq" id="XP_067082370.1">
    <property type="nucleotide sequence ID" value="XM_067226269.1"/>
</dbReference>
<proteinExistence type="predicted"/>
<dbReference type="EMBL" id="CZPT02001731">
    <property type="protein sequence ID" value="SCU71771.1"/>
    <property type="molecule type" value="Genomic_DNA"/>
</dbReference>
<feature type="compositionally biased region" description="Basic and acidic residues" evidence="3">
    <location>
        <begin position="459"/>
        <end position="498"/>
    </location>
</feature>
<gene>
    <name evidence="4" type="ORF">TEOVI_000335200</name>
</gene>
<dbReference type="AlphaFoldDB" id="A0A1G4IH48"/>